<comment type="caution">
    <text evidence="1">The sequence shown here is derived from an EMBL/GenBank/DDBJ whole genome shotgun (WGS) entry which is preliminary data.</text>
</comment>
<evidence type="ECO:0000313" key="1">
    <source>
        <dbReference type="EMBL" id="MDP0589006.1"/>
    </source>
</evidence>
<dbReference type="Proteomes" id="UP001178148">
    <property type="component" value="Unassembled WGS sequence"/>
</dbReference>
<dbReference type="EMBL" id="JASXSV010000009">
    <property type="protein sequence ID" value="MDP0589006.1"/>
    <property type="molecule type" value="Genomic_DNA"/>
</dbReference>
<gene>
    <name evidence="1" type="ORF">QS748_07360</name>
</gene>
<name>A0AA90SMM7_9GAMM</name>
<sequence>MLNIKLIKVLLEFGIFFLTTIMFNPVMAGGDDDYCQCNLEKSERNSSNHIYLCPSSNMYDKELCLNEEVQLSGFLEQLTEDLGEAELYEAMATNEKIATPDQAAIIALHTNIKENMRGDLCMSICSQNIFMRYVNSVRQMVMEKISVLDIELCPLSTQELSEIIYFTCCVVSPFSMSSENIRDDFEYKILMFACKCALDRWCSVYGKKAPTTKQERIIFHALVIAFCLLPYVEKCECYVANNVNKMDSTSKLSTQYNYFLSIMQSLKDRYSDNVLNTSYLREEDVKMVHSFIEIDDYEDNLDELRNMVFGNISGFILQSRSISRKTFLDFIVIKDGEDTKIRTLITPGLYWLDSSTVNFEKDVKVLLSSIPLAVRISDIMAVFFKAGVEIGMVICAALIDFFMENVIDFVARQ</sequence>
<proteinExistence type="predicted"/>
<accession>A0AA90SMM7</accession>
<reference evidence="1 2" key="1">
    <citation type="journal article" date="2023" name="bioRxiv">
        <title>An intranuclear bacterial parasite of deep-sea mussels expresses apoptosis inhibitors acquired from its host.</title>
        <authorList>
            <person name="Gonzalez Porras M.A."/>
            <person name="Assie A."/>
            <person name="Tietjen M."/>
            <person name="Violette M."/>
            <person name="Kleiner M."/>
            <person name="Gruber-Vodicka H."/>
            <person name="Dubilier N."/>
            <person name="Leisch N."/>
        </authorList>
    </citation>
    <scope>NUCLEOTIDE SEQUENCE [LARGE SCALE GENOMIC DNA]</scope>
    <source>
        <strain evidence="1">IAP13</strain>
    </source>
</reference>
<protein>
    <submittedName>
        <fullName evidence="1">Uncharacterized protein</fullName>
    </submittedName>
</protein>
<evidence type="ECO:0000313" key="2">
    <source>
        <dbReference type="Proteomes" id="UP001178148"/>
    </source>
</evidence>
<dbReference type="AlphaFoldDB" id="A0AA90SMM7"/>
<organism evidence="1 2">
    <name type="scientific">Candidatus Endonucleibacter bathymodioli</name>
    <dbReference type="NCBI Taxonomy" id="539814"/>
    <lineage>
        <taxon>Bacteria</taxon>
        <taxon>Pseudomonadati</taxon>
        <taxon>Pseudomonadota</taxon>
        <taxon>Gammaproteobacteria</taxon>
        <taxon>Oceanospirillales</taxon>
        <taxon>Endozoicomonadaceae</taxon>
        <taxon>Candidatus Endonucleibacter</taxon>
    </lineage>
</organism>
<keyword evidence="2" id="KW-1185">Reference proteome</keyword>